<dbReference type="PANTHER" id="PTHR45625:SF4">
    <property type="entry name" value="PEPTIDYLPROLYL ISOMERASE DOMAIN AND WD REPEAT-CONTAINING PROTEIN 1"/>
    <property type="match status" value="1"/>
</dbReference>
<dbReference type="PROSITE" id="PS50072">
    <property type="entry name" value="CSA_PPIASE_2"/>
    <property type="match status" value="1"/>
</dbReference>
<feature type="compositionally biased region" description="Basic residues" evidence="4">
    <location>
        <begin position="209"/>
        <end position="227"/>
    </location>
</feature>
<accession>A0A7S4DP10</accession>
<proteinExistence type="inferred from homology"/>
<dbReference type="EMBL" id="HBIV01017315">
    <property type="protein sequence ID" value="CAE0660994.1"/>
    <property type="molecule type" value="Transcribed_RNA"/>
</dbReference>
<dbReference type="InterPro" id="IPR029000">
    <property type="entry name" value="Cyclophilin-like_dom_sf"/>
</dbReference>
<feature type="region of interest" description="Disordered" evidence="4">
    <location>
        <begin position="209"/>
        <end position="238"/>
    </location>
</feature>
<dbReference type="Gene3D" id="2.40.100.10">
    <property type="entry name" value="Cyclophilin-like"/>
    <property type="match status" value="1"/>
</dbReference>
<keyword evidence="2 3" id="KW-0413">Isomerase</keyword>
<dbReference type="InterPro" id="IPR044666">
    <property type="entry name" value="Cyclophilin_A-like"/>
</dbReference>
<evidence type="ECO:0000256" key="1">
    <source>
        <dbReference type="ARBA" id="ARBA00023110"/>
    </source>
</evidence>
<keyword evidence="1 3" id="KW-0697">Rotamase</keyword>
<comment type="catalytic activity">
    <reaction evidence="3">
        <text>[protein]-peptidylproline (omega=180) = [protein]-peptidylproline (omega=0)</text>
        <dbReference type="Rhea" id="RHEA:16237"/>
        <dbReference type="Rhea" id="RHEA-COMP:10747"/>
        <dbReference type="Rhea" id="RHEA-COMP:10748"/>
        <dbReference type="ChEBI" id="CHEBI:83833"/>
        <dbReference type="ChEBI" id="CHEBI:83834"/>
        <dbReference type="EC" id="5.2.1.8"/>
    </reaction>
</comment>
<evidence type="ECO:0000256" key="4">
    <source>
        <dbReference type="SAM" id="MobiDB-lite"/>
    </source>
</evidence>
<dbReference type="AlphaFoldDB" id="A0A7S4DP10"/>
<organism evidence="6">
    <name type="scientific">Lotharella globosa</name>
    <dbReference type="NCBI Taxonomy" id="91324"/>
    <lineage>
        <taxon>Eukaryota</taxon>
        <taxon>Sar</taxon>
        <taxon>Rhizaria</taxon>
        <taxon>Cercozoa</taxon>
        <taxon>Chlorarachniophyceae</taxon>
        <taxon>Lotharella</taxon>
    </lineage>
</organism>
<dbReference type="GO" id="GO:0003755">
    <property type="term" value="F:peptidyl-prolyl cis-trans isomerase activity"/>
    <property type="evidence" value="ECO:0007669"/>
    <property type="project" value="UniProtKB-UniRule"/>
</dbReference>
<dbReference type="EC" id="5.2.1.8" evidence="3"/>
<reference evidence="6" key="1">
    <citation type="submission" date="2021-01" db="EMBL/GenBank/DDBJ databases">
        <authorList>
            <person name="Corre E."/>
            <person name="Pelletier E."/>
            <person name="Niang G."/>
            <person name="Scheremetjew M."/>
            <person name="Finn R."/>
            <person name="Kale V."/>
            <person name="Holt S."/>
            <person name="Cochrane G."/>
            <person name="Meng A."/>
            <person name="Brown T."/>
            <person name="Cohen L."/>
        </authorList>
    </citation>
    <scope>NUCLEOTIDE SEQUENCE</scope>
    <source>
        <strain evidence="6">CCCM811</strain>
    </source>
</reference>
<evidence type="ECO:0000259" key="5">
    <source>
        <dbReference type="PROSITE" id="PS50072"/>
    </source>
</evidence>
<evidence type="ECO:0000256" key="3">
    <source>
        <dbReference type="RuleBase" id="RU363019"/>
    </source>
</evidence>
<evidence type="ECO:0000256" key="2">
    <source>
        <dbReference type="ARBA" id="ARBA00023235"/>
    </source>
</evidence>
<comment type="similarity">
    <text evidence="3">Belongs to the cyclophilin-type PPIase family.</text>
</comment>
<dbReference type="PRINTS" id="PR00153">
    <property type="entry name" value="CSAPPISMRASE"/>
</dbReference>
<dbReference type="SUPFAM" id="SSF50891">
    <property type="entry name" value="Cyclophilin-like"/>
    <property type="match status" value="1"/>
</dbReference>
<dbReference type="GO" id="GO:0071013">
    <property type="term" value="C:catalytic step 2 spliceosome"/>
    <property type="evidence" value="ECO:0007669"/>
    <property type="project" value="TreeGrafter"/>
</dbReference>
<sequence length="297" mass="32938">MVNTGFYNGLKFHRKITNWIIQGGDPLGTGEGGAMKQLRMPNEIQPALRHTGAGIIAMATETPSCPNTQFYITLGPCPHLDGKFCIIGRVFNGIEAVLNMNQLAADRDDVPQQHAQIYRAQVLRGHDLIQAPDPKMVLLSSSSSFSSTSDDPEVKELKANSRKLGVGLNDAEETGPLGKNDRAIQHFYEDMTEATGIFDVVAHKWKKRRRKRSRKRMQPTLHLRHQLMHQDDDRPRPSSVFGVVNKSAIEAMVAKGDDASEAENVRVNYLPLVDQVELSSEPDNREATAAAAYNNLL</sequence>
<dbReference type="InterPro" id="IPR002130">
    <property type="entry name" value="Cyclophilin-type_PPIase_dom"/>
</dbReference>
<dbReference type="Pfam" id="PF00160">
    <property type="entry name" value="Pro_isomerase"/>
    <property type="match status" value="1"/>
</dbReference>
<feature type="domain" description="PPIase cyclophilin-type" evidence="5">
    <location>
        <begin position="1"/>
        <end position="122"/>
    </location>
</feature>
<evidence type="ECO:0000313" key="6">
    <source>
        <dbReference type="EMBL" id="CAE0660994.1"/>
    </source>
</evidence>
<protein>
    <recommendedName>
        <fullName evidence="3">Peptidyl-prolyl cis-trans isomerase</fullName>
        <shortName evidence="3">PPIase</shortName>
        <ecNumber evidence="3">5.2.1.8</ecNumber>
    </recommendedName>
</protein>
<comment type="function">
    <text evidence="3">PPIases accelerate the folding of proteins. It catalyzes the cis-trans isomerization of proline imidic peptide bonds in oligopeptides.</text>
</comment>
<name>A0A7S4DP10_9EUKA</name>
<gene>
    <name evidence="6" type="ORF">LGLO00237_LOCUS12582</name>
</gene>
<dbReference type="PANTHER" id="PTHR45625">
    <property type="entry name" value="PEPTIDYL-PROLYL CIS-TRANS ISOMERASE-RELATED"/>
    <property type="match status" value="1"/>
</dbReference>